<feature type="compositionally biased region" description="Basic and acidic residues" evidence="1">
    <location>
        <begin position="9"/>
        <end position="20"/>
    </location>
</feature>
<evidence type="ECO:0000313" key="3">
    <source>
        <dbReference type="Proteomes" id="UP001497480"/>
    </source>
</evidence>
<evidence type="ECO:0000313" key="2">
    <source>
        <dbReference type="EMBL" id="CAL0301578.1"/>
    </source>
</evidence>
<proteinExistence type="predicted"/>
<protein>
    <submittedName>
        <fullName evidence="2">Uncharacterized protein</fullName>
    </submittedName>
</protein>
<accession>A0AAV1VXG8</accession>
<comment type="caution">
    <text evidence="2">The sequence shown here is derived from an EMBL/GenBank/DDBJ whole genome shotgun (WGS) entry which is preliminary data.</text>
</comment>
<dbReference type="Proteomes" id="UP001497480">
    <property type="component" value="Unassembled WGS sequence"/>
</dbReference>
<name>A0AAV1VXG8_LUPLU</name>
<gene>
    <name evidence="2" type="ORF">LLUT_LOCUS2638</name>
</gene>
<organism evidence="2 3">
    <name type="scientific">Lupinus luteus</name>
    <name type="common">European yellow lupine</name>
    <dbReference type="NCBI Taxonomy" id="3873"/>
    <lineage>
        <taxon>Eukaryota</taxon>
        <taxon>Viridiplantae</taxon>
        <taxon>Streptophyta</taxon>
        <taxon>Embryophyta</taxon>
        <taxon>Tracheophyta</taxon>
        <taxon>Spermatophyta</taxon>
        <taxon>Magnoliopsida</taxon>
        <taxon>eudicotyledons</taxon>
        <taxon>Gunneridae</taxon>
        <taxon>Pentapetalae</taxon>
        <taxon>rosids</taxon>
        <taxon>fabids</taxon>
        <taxon>Fabales</taxon>
        <taxon>Fabaceae</taxon>
        <taxon>Papilionoideae</taxon>
        <taxon>50 kb inversion clade</taxon>
        <taxon>genistoids sensu lato</taxon>
        <taxon>core genistoids</taxon>
        <taxon>Genisteae</taxon>
        <taxon>Lupinus</taxon>
    </lineage>
</organism>
<reference evidence="2 3" key="1">
    <citation type="submission" date="2024-03" db="EMBL/GenBank/DDBJ databases">
        <authorList>
            <person name="Martinez-Hernandez J."/>
        </authorList>
    </citation>
    <scope>NUCLEOTIDE SEQUENCE [LARGE SCALE GENOMIC DNA]</scope>
</reference>
<feature type="region of interest" description="Disordered" evidence="1">
    <location>
        <begin position="1"/>
        <end position="28"/>
    </location>
</feature>
<evidence type="ECO:0000256" key="1">
    <source>
        <dbReference type="SAM" id="MobiDB-lite"/>
    </source>
</evidence>
<keyword evidence="3" id="KW-1185">Reference proteome</keyword>
<dbReference type="EMBL" id="CAXHTB010000002">
    <property type="protein sequence ID" value="CAL0301578.1"/>
    <property type="molecule type" value="Genomic_DNA"/>
</dbReference>
<sequence length="94" mass="10818">MNVSSSVEQGEHEHEHDNKHQGSLSKTQVLVTKQIKARKVENKVMDHHVEPMMMSSTSSFENFEHNSVIADEKNEGESINSYFELPISHVQIQW</sequence>
<dbReference type="AlphaFoldDB" id="A0AAV1VXG8"/>